<protein>
    <submittedName>
        <fullName evidence="2">Uncharacterized protein</fullName>
    </submittedName>
</protein>
<evidence type="ECO:0000313" key="3">
    <source>
        <dbReference type="Proteomes" id="UP000762676"/>
    </source>
</evidence>
<dbReference type="EMBL" id="BMAT01003144">
    <property type="protein sequence ID" value="GFS21035.1"/>
    <property type="molecule type" value="Genomic_DNA"/>
</dbReference>
<sequence length="104" mass="11168">MSAVKESNGTVGHATNGSAAAETKSKPTIANNNNNNNTEELPDLDPSNPYHFPAFGLPTGLHLDGARVMKCPVKDDPLTHVQKIQNLTLREDDIIVTAYPKCGE</sequence>
<dbReference type="AlphaFoldDB" id="A0AAV4JGX4"/>
<accession>A0AAV4JGX4</accession>
<name>A0AAV4JGX4_9GAST</name>
<evidence type="ECO:0000256" key="1">
    <source>
        <dbReference type="SAM" id="MobiDB-lite"/>
    </source>
</evidence>
<organism evidence="2 3">
    <name type="scientific">Elysia marginata</name>
    <dbReference type="NCBI Taxonomy" id="1093978"/>
    <lineage>
        <taxon>Eukaryota</taxon>
        <taxon>Metazoa</taxon>
        <taxon>Spiralia</taxon>
        <taxon>Lophotrochozoa</taxon>
        <taxon>Mollusca</taxon>
        <taxon>Gastropoda</taxon>
        <taxon>Heterobranchia</taxon>
        <taxon>Euthyneura</taxon>
        <taxon>Panpulmonata</taxon>
        <taxon>Sacoglossa</taxon>
        <taxon>Placobranchoidea</taxon>
        <taxon>Plakobranchidae</taxon>
        <taxon>Elysia</taxon>
    </lineage>
</organism>
<feature type="compositionally biased region" description="Polar residues" evidence="1">
    <location>
        <begin position="1"/>
        <end position="18"/>
    </location>
</feature>
<proteinExistence type="predicted"/>
<reference evidence="2 3" key="1">
    <citation type="journal article" date="2021" name="Elife">
        <title>Chloroplast acquisition without the gene transfer in kleptoplastic sea slugs, Plakobranchus ocellatus.</title>
        <authorList>
            <person name="Maeda T."/>
            <person name="Takahashi S."/>
            <person name="Yoshida T."/>
            <person name="Shimamura S."/>
            <person name="Takaki Y."/>
            <person name="Nagai Y."/>
            <person name="Toyoda A."/>
            <person name="Suzuki Y."/>
            <person name="Arimoto A."/>
            <person name="Ishii H."/>
            <person name="Satoh N."/>
            <person name="Nishiyama T."/>
            <person name="Hasebe M."/>
            <person name="Maruyama T."/>
            <person name="Minagawa J."/>
            <person name="Obokata J."/>
            <person name="Shigenobu S."/>
        </authorList>
    </citation>
    <scope>NUCLEOTIDE SEQUENCE [LARGE SCALE GENOMIC DNA]</scope>
</reference>
<gene>
    <name evidence="2" type="ORF">ElyMa_001585200</name>
</gene>
<dbReference type="Proteomes" id="UP000762676">
    <property type="component" value="Unassembled WGS sequence"/>
</dbReference>
<evidence type="ECO:0000313" key="2">
    <source>
        <dbReference type="EMBL" id="GFS21035.1"/>
    </source>
</evidence>
<keyword evidence="3" id="KW-1185">Reference proteome</keyword>
<comment type="caution">
    <text evidence="2">The sequence shown here is derived from an EMBL/GenBank/DDBJ whole genome shotgun (WGS) entry which is preliminary data.</text>
</comment>
<feature type="region of interest" description="Disordered" evidence="1">
    <location>
        <begin position="1"/>
        <end position="51"/>
    </location>
</feature>